<reference evidence="1 2" key="1">
    <citation type="submission" date="2024-09" db="EMBL/GenBank/DDBJ databases">
        <authorList>
            <person name="Sun Q."/>
            <person name="Mori K."/>
        </authorList>
    </citation>
    <scope>NUCLEOTIDE SEQUENCE [LARGE SCALE GENOMIC DNA]</scope>
    <source>
        <strain evidence="1 2">CCM 8626</strain>
    </source>
</reference>
<dbReference type="InterPro" id="IPR038287">
    <property type="entry name" value="Cse2_sf"/>
</dbReference>
<dbReference type="Pfam" id="PF09485">
    <property type="entry name" value="CRISPR_Cse2"/>
    <property type="match status" value="1"/>
</dbReference>
<name>A0ABV6E7F5_9GAMM</name>
<dbReference type="EMBL" id="JBHLXG010000001">
    <property type="protein sequence ID" value="MFC0224926.1"/>
    <property type="molecule type" value="Genomic_DNA"/>
</dbReference>
<proteinExistence type="predicted"/>
<dbReference type="Gene3D" id="1.10.520.40">
    <property type="entry name" value="CRISPR-associated protein Cse2"/>
    <property type="match status" value="1"/>
</dbReference>
<dbReference type="Proteomes" id="UP001589792">
    <property type="component" value="Unassembled WGS sequence"/>
</dbReference>
<dbReference type="CDD" id="cd09731">
    <property type="entry name" value="Cse2_I-E"/>
    <property type="match status" value="1"/>
</dbReference>
<accession>A0ABV6E7F5</accession>
<dbReference type="RefSeq" id="WP_380671750.1">
    <property type="nucleotide sequence ID" value="NZ_CP173186.1"/>
</dbReference>
<gene>
    <name evidence="1" type="primary">casB</name>
    <name evidence="1" type="synonym">cse2</name>
    <name evidence="1" type="ORF">ACFFJ3_00110</name>
</gene>
<evidence type="ECO:0000313" key="2">
    <source>
        <dbReference type="Proteomes" id="UP001589792"/>
    </source>
</evidence>
<organism evidence="1 2">
    <name type="scientific">Serratia aquatilis</name>
    <dbReference type="NCBI Taxonomy" id="1737515"/>
    <lineage>
        <taxon>Bacteria</taxon>
        <taxon>Pseudomonadati</taxon>
        <taxon>Pseudomonadota</taxon>
        <taxon>Gammaproteobacteria</taxon>
        <taxon>Enterobacterales</taxon>
        <taxon>Yersiniaceae</taxon>
        <taxon>Serratia</taxon>
    </lineage>
</organism>
<evidence type="ECO:0000313" key="1">
    <source>
        <dbReference type="EMBL" id="MFC0224926.1"/>
    </source>
</evidence>
<sequence>MLDSNTSQELVIYSQNAKDIVNGWFNDLQQRDHSKSFNGRLWRAELRRAKDIYQVITTQGFRALLNKLEKVLNFQQSDILALAIFASVAAHARRINNQRSFAAQLGTDLKGKPCLSALRFDRLIQARQPEEFCAQLIRAVKLRGDEGVNITSLADGVFLWMREWQARQEHQALELNPFKRNDVRWSSEYLMASEKN</sequence>
<protein>
    <submittedName>
        <fullName evidence="1">Type I-E CRISPR-associated protein Cse2/CasB</fullName>
    </submittedName>
</protein>
<keyword evidence="2" id="KW-1185">Reference proteome</keyword>
<dbReference type="InterPro" id="IPR013382">
    <property type="entry name" value="CRISPR-assoc_prot_Cse2"/>
</dbReference>
<dbReference type="NCBIfam" id="TIGR02548">
    <property type="entry name" value="casB_cse2"/>
    <property type="match status" value="1"/>
</dbReference>
<comment type="caution">
    <text evidence="1">The sequence shown here is derived from an EMBL/GenBank/DDBJ whole genome shotgun (WGS) entry which is preliminary data.</text>
</comment>